<dbReference type="PANTHER" id="PTHR43283:SF14">
    <property type="entry name" value="BLL8153 PROTEIN"/>
    <property type="match status" value="1"/>
</dbReference>
<protein>
    <submittedName>
        <fullName evidence="2">Serine hydrolase</fullName>
    </submittedName>
</protein>
<dbReference type="AlphaFoldDB" id="A0A5Q2VF71"/>
<keyword evidence="2" id="KW-0378">Hydrolase</keyword>
<evidence type="ECO:0000313" key="3">
    <source>
        <dbReference type="Proteomes" id="UP000381260"/>
    </source>
</evidence>
<dbReference type="InterPro" id="IPR001466">
    <property type="entry name" value="Beta-lactam-related"/>
</dbReference>
<dbReference type="InterPro" id="IPR012338">
    <property type="entry name" value="Beta-lactam/transpept-like"/>
</dbReference>
<dbReference type="PANTHER" id="PTHR43283">
    <property type="entry name" value="BETA-LACTAMASE-RELATED"/>
    <property type="match status" value="1"/>
</dbReference>
<dbReference type="GO" id="GO:0016787">
    <property type="term" value="F:hydrolase activity"/>
    <property type="evidence" value="ECO:0007669"/>
    <property type="project" value="UniProtKB-KW"/>
</dbReference>
<dbReference type="EMBL" id="CP045913">
    <property type="protein sequence ID" value="QGH62033.1"/>
    <property type="molecule type" value="Genomic_DNA"/>
</dbReference>
<dbReference type="RefSeq" id="WP_153859065.1">
    <property type="nucleotide sequence ID" value="NZ_CP045913.1"/>
</dbReference>
<dbReference type="Gene3D" id="3.40.710.10">
    <property type="entry name" value="DD-peptidase/beta-lactamase superfamily"/>
    <property type="match status" value="1"/>
</dbReference>
<feature type="domain" description="Beta-lactamase-related" evidence="1">
    <location>
        <begin position="100"/>
        <end position="368"/>
    </location>
</feature>
<sequence>MSKDLNKYIFFAFQFLFLFSILIPQSIATNSDMQSFSDPEGLEERKIPGLRHYHKIEKDPENILELNEVHLDINIPKINFTVNGRKDRVDKYLFKTGTRSVIVLHDKDVVYEKYSMLNNRETLYTGWSLTKMFLNAAIGSLIYNTIIDSENEPIDRYALQLSNSAYSKVTIQQALQQSSAVKENEYLNMPGLIFYLNKPGNGWESYLLTKSRMSGYQPGEAFNYTETDPAALALMLREASGYSLSEYIQERIWKPIGMEYDGRYQLDNQGKESGGNGLEATLRDYARMGLLYANYGSLNGSQVFTAEWVKKSIEPTYYPKGKLIFNGTKNIGYGYFWWPSLDGEGDFFIPGLFGNFIYIDPRTKVVIVRIGIYQPIFYHGRPYIESVLDVSRAIRDEIMRKAAVQK</sequence>
<dbReference type="SUPFAM" id="SSF56601">
    <property type="entry name" value="beta-lactamase/transpeptidase-like"/>
    <property type="match status" value="1"/>
</dbReference>
<organism evidence="2 3">
    <name type="scientific">Serratia proteamaculans</name>
    <dbReference type="NCBI Taxonomy" id="28151"/>
    <lineage>
        <taxon>Bacteria</taxon>
        <taxon>Pseudomonadati</taxon>
        <taxon>Pseudomonadota</taxon>
        <taxon>Gammaproteobacteria</taxon>
        <taxon>Enterobacterales</taxon>
        <taxon>Yersiniaceae</taxon>
        <taxon>Serratia</taxon>
    </lineage>
</organism>
<gene>
    <name evidence="2" type="ORF">GHV41_14900</name>
</gene>
<accession>A0A5Q2VF71</accession>
<evidence type="ECO:0000313" key="2">
    <source>
        <dbReference type="EMBL" id="QGH62033.1"/>
    </source>
</evidence>
<dbReference type="InterPro" id="IPR050789">
    <property type="entry name" value="Diverse_Enzym_Activities"/>
</dbReference>
<name>A0A5Q2VF71_SERPR</name>
<evidence type="ECO:0000259" key="1">
    <source>
        <dbReference type="Pfam" id="PF00144"/>
    </source>
</evidence>
<proteinExistence type="predicted"/>
<dbReference type="Pfam" id="PF00144">
    <property type="entry name" value="Beta-lactamase"/>
    <property type="match status" value="1"/>
</dbReference>
<dbReference type="Proteomes" id="UP000381260">
    <property type="component" value="Chromosome"/>
</dbReference>
<reference evidence="2 3" key="1">
    <citation type="submission" date="2019-11" db="EMBL/GenBank/DDBJ databases">
        <title>The Phosphoenolpyruvate Phosphotransferase System Regulates Serratia proteamaculans 336X Biofilm Formation and Wheat Roots colonization.</title>
        <authorList>
            <person name="Liu F."/>
        </authorList>
    </citation>
    <scope>NUCLEOTIDE SEQUENCE [LARGE SCALE GENOMIC DNA]</scope>
    <source>
        <strain evidence="2 3">336X</strain>
    </source>
</reference>